<dbReference type="InterPro" id="IPR010982">
    <property type="entry name" value="Lambda_DNA-bd_dom_sf"/>
</dbReference>
<evidence type="ECO:0000313" key="4">
    <source>
        <dbReference type="Proteomes" id="UP000077355"/>
    </source>
</evidence>
<dbReference type="Gene3D" id="1.10.260.40">
    <property type="entry name" value="lambda repressor-like DNA-binding domains"/>
    <property type="match status" value="1"/>
</dbReference>
<dbReference type="CDD" id="cd00093">
    <property type="entry name" value="HTH_XRE"/>
    <property type="match status" value="1"/>
</dbReference>
<evidence type="ECO:0000256" key="1">
    <source>
        <dbReference type="ARBA" id="ARBA00023125"/>
    </source>
</evidence>
<organism evidence="3 4">
    <name type="scientific">Paenibacillus antarcticus</name>
    <dbReference type="NCBI Taxonomy" id="253703"/>
    <lineage>
        <taxon>Bacteria</taxon>
        <taxon>Bacillati</taxon>
        <taxon>Bacillota</taxon>
        <taxon>Bacilli</taxon>
        <taxon>Bacillales</taxon>
        <taxon>Paenibacillaceae</taxon>
        <taxon>Paenibacillus</taxon>
    </lineage>
</organism>
<dbReference type="AlphaFoldDB" id="A0A168R2I2"/>
<dbReference type="PANTHER" id="PTHR46558:SF11">
    <property type="entry name" value="HTH-TYPE TRANSCRIPTIONAL REGULATOR XRE"/>
    <property type="match status" value="1"/>
</dbReference>
<evidence type="ECO:0000313" key="3">
    <source>
        <dbReference type="EMBL" id="OAB48504.1"/>
    </source>
</evidence>
<keyword evidence="1" id="KW-0238">DNA-binding</keyword>
<dbReference type="SUPFAM" id="SSF47413">
    <property type="entry name" value="lambda repressor-like DNA-binding domains"/>
    <property type="match status" value="1"/>
</dbReference>
<dbReference type="Pfam" id="PF01381">
    <property type="entry name" value="HTH_3"/>
    <property type="match status" value="1"/>
</dbReference>
<gene>
    <name evidence="3" type="ORF">PBAT_02400</name>
</gene>
<proteinExistence type="predicted"/>
<evidence type="ECO:0000259" key="2">
    <source>
        <dbReference type="PROSITE" id="PS50943"/>
    </source>
</evidence>
<dbReference type="Proteomes" id="UP000077355">
    <property type="component" value="Unassembled WGS sequence"/>
</dbReference>
<dbReference type="InterPro" id="IPR001387">
    <property type="entry name" value="Cro/C1-type_HTH"/>
</dbReference>
<dbReference type="PANTHER" id="PTHR46558">
    <property type="entry name" value="TRACRIPTIONAL REGULATORY PROTEIN-RELATED-RELATED"/>
    <property type="match status" value="1"/>
</dbReference>
<reference evidence="3 4" key="1">
    <citation type="submission" date="2016-03" db="EMBL/GenBank/DDBJ databases">
        <title>Draft genome sequence of Paenibacillus antarcticus CECT 5836.</title>
        <authorList>
            <person name="Shin S.-K."/>
            <person name="Yi H."/>
        </authorList>
    </citation>
    <scope>NUCLEOTIDE SEQUENCE [LARGE SCALE GENOMIC DNA]</scope>
    <source>
        <strain evidence="3 4">CECT 5836</strain>
    </source>
</reference>
<keyword evidence="4" id="KW-1185">Reference proteome</keyword>
<dbReference type="PROSITE" id="PS50943">
    <property type="entry name" value="HTH_CROC1"/>
    <property type="match status" value="1"/>
</dbReference>
<comment type="caution">
    <text evidence="3">The sequence shown here is derived from an EMBL/GenBank/DDBJ whole genome shotgun (WGS) entry which is preliminary data.</text>
</comment>
<accession>A0A168R2I2</accession>
<dbReference type="OrthoDB" id="5190137at2"/>
<dbReference type="RefSeq" id="WP_084402771.1">
    <property type="nucleotide sequence ID" value="NZ_CP043611.1"/>
</dbReference>
<dbReference type="EMBL" id="LVJI01000001">
    <property type="protein sequence ID" value="OAB48504.1"/>
    <property type="molecule type" value="Genomic_DNA"/>
</dbReference>
<sequence length="145" mass="16491">MDSIIKSIRKERKMSGTEVADRIGISAQYYYDIEKGAKKLSAENAAKLSEVFEVTVDHLLGLNSEGAVAEERNPYYTLTRKDDSDIAKELENLMAALDHNKSLAFHGETMDMSEEQRELLRISLENSMRVAKQIAKKKFTPIKHR</sequence>
<dbReference type="GO" id="GO:0003677">
    <property type="term" value="F:DNA binding"/>
    <property type="evidence" value="ECO:0007669"/>
    <property type="project" value="UniProtKB-KW"/>
</dbReference>
<protein>
    <submittedName>
        <fullName evidence="3">Transcriptional regulator</fullName>
    </submittedName>
</protein>
<feature type="domain" description="HTH cro/C1-type" evidence="2">
    <location>
        <begin position="5"/>
        <end position="59"/>
    </location>
</feature>
<dbReference type="SMART" id="SM00530">
    <property type="entry name" value="HTH_XRE"/>
    <property type="match status" value="1"/>
</dbReference>
<name>A0A168R2I2_9BACL</name>